<keyword evidence="3" id="KW-1185">Reference proteome</keyword>
<dbReference type="Proteomes" id="UP000828390">
    <property type="component" value="Unassembled WGS sequence"/>
</dbReference>
<gene>
    <name evidence="2" type="ORF">DPMN_069940</name>
</gene>
<name>A0A9D3Z0G1_DREPO</name>
<protein>
    <submittedName>
        <fullName evidence="2">Uncharacterized protein</fullName>
    </submittedName>
</protein>
<organism evidence="2 3">
    <name type="scientific">Dreissena polymorpha</name>
    <name type="common">Zebra mussel</name>
    <name type="synonym">Mytilus polymorpha</name>
    <dbReference type="NCBI Taxonomy" id="45954"/>
    <lineage>
        <taxon>Eukaryota</taxon>
        <taxon>Metazoa</taxon>
        <taxon>Spiralia</taxon>
        <taxon>Lophotrochozoa</taxon>
        <taxon>Mollusca</taxon>
        <taxon>Bivalvia</taxon>
        <taxon>Autobranchia</taxon>
        <taxon>Heteroconchia</taxon>
        <taxon>Euheterodonta</taxon>
        <taxon>Imparidentia</taxon>
        <taxon>Neoheterodontei</taxon>
        <taxon>Myida</taxon>
        <taxon>Dreissenoidea</taxon>
        <taxon>Dreissenidae</taxon>
        <taxon>Dreissena</taxon>
    </lineage>
</organism>
<feature type="region of interest" description="Disordered" evidence="1">
    <location>
        <begin position="55"/>
        <end position="132"/>
    </location>
</feature>
<evidence type="ECO:0000313" key="2">
    <source>
        <dbReference type="EMBL" id="KAH3710458.1"/>
    </source>
</evidence>
<reference evidence="2" key="2">
    <citation type="submission" date="2020-11" db="EMBL/GenBank/DDBJ databases">
        <authorList>
            <person name="McCartney M.A."/>
            <person name="Auch B."/>
            <person name="Kono T."/>
            <person name="Mallez S."/>
            <person name="Becker A."/>
            <person name="Gohl D.M."/>
            <person name="Silverstein K.A.T."/>
            <person name="Koren S."/>
            <person name="Bechman K.B."/>
            <person name="Herman A."/>
            <person name="Abrahante J.E."/>
            <person name="Garbe J."/>
        </authorList>
    </citation>
    <scope>NUCLEOTIDE SEQUENCE</scope>
    <source>
        <strain evidence="2">Duluth1</strain>
        <tissue evidence="2">Whole animal</tissue>
    </source>
</reference>
<accession>A0A9D3Z0G1</accession>
<proteinExistence type="predicted"/>
<dbReference type="AlphaFoldDB" id="A0A9D3Z0G1"/>
<feature type="compositionally biased region" description="Low complexity" evidence="1">
    <location>
        <begin position="108"/>
        <end position="123"/>
    </location>
</feature>
<comment type="caution">
    <text evidence="2">The sequence shown here is derived from an EMBL/GenBank/DDBJ whole genome shotgun (WGS) entry which is preliminary data.</text>
</comment>
<reference evidence="2" key="1">
    <citation type="journal article" date="2019" name="bioRxiv">
        <title>The Genome of the Zebra Mussel, Dreissena polymorpha: A Resource for Invasive Species Research.</title>
        <authorList>
            <person name="McCartney M.A."/>
            <person name="Auch B."/>
            <person name="Kono T."/>
            <person name="Mallez S."/>
            <person name="Zhang Y."/>
            <person name="Obille A."/>
            <person name="Becker A."/>
            <person name="Abrahante J.E."/>
            <person name="Garbe J."/>
            <person name="Badalamenti J.P."/>
            <person name="Herman A."/>
            <person name="Mangelson H."/>
            <person name="Liachko I."/>
            <person name="Sullivan S."/>
            <person name="Sone E.D."/>
            <person name="Koren S."/>
            <person name="Silverstein K.A.T."/>
            <person name="Beckman K.B."/>
            <person name="Gohl D.M."/>
        </authorList>
    </citation>
    <scope>NUCLEOTIDE SEQUENCE</scope>
    <source>
        <strain evidence="2">Duluth1</strain>
        <tissue evidence="2">Whole animal</tissue>
    </source>
</reference>
<evidence type="ECO:0000313" key="3">
    <source>
        <dbReference type="Proteomes" id="UP000828390"/>
    </source>
</evidence>
<sequence>MILRFFLSRSHYFPVPPRLKPVNSPAESRSTPDWFIPVKAGSVPAEPRYTVTTPALNGAIPASDTGRASATPRFNRGQPELHRESIKMLNTSGMNRESPVRTGNDRLGTGTTGTAPGTTGTAPSKRRFTYVP</sequence>
<evidence type="ECO:0000256" key="1">
    <source>
        <dbReference type="SAM" id="MobiDB-lite"/>
    </source>
</evidence>
<dbReference type="EMBL" id="JAIWYP010000014">
    <property type="protein sequence ID" value="KAH3710458.1"/>
    <property type="molecule type" value="Genomic_DNA"/>
</dbReference>